<accession>A0A371GDF5</accession>
<comment type="caution">
    <text evidence="2">The sequence shown here is derived from an EMBL/GenBank/DDBJ whole genome shotgun (WGS) entry which is preliminary data.</text>
</comment>
<dbReference type="SUPFAM" id="SSF56672">
    <property type="entry name" value="DNA/RNA polymerases"/>
    <property type="match status" value="1"/>
</dbReference>
<dbReference type="InterPro" id="IPR043502">
    <property type="entry name" value="DNA/RNA_pol_sf"/>
</dbReference>
<dbReference type="Proteomes" id="UP000257109">
    <property type="component" value="Unassembled WGS sequence"/>
</dbReference>
<reference evidence="2" key="1">
    <citation type="submission" date="2018-05" db="EMBL/GenBank/DDBJ databases">
        <title>Draft genome of Mucuna pruriens seed.</title>
        <authorList>
            <person name="Nnadi N.E."/>
            <person name="Vos R."/>
            <person name="Hasami M.H."/>
            <person name="Devisetty U.K."/>
            <person name="Aguiy J.C."/>
        </authorList>
    </citation>
    <scope>NUCLEOTIDE SEQUENCE [LARGE SCALE GENOMIC DNA]</scope>
    <source>
        <strain evidence="2">JCA_2017</strain>
    </source>
</reference>
<evidence type="ECO:0000259" key="1">
    <source>
        <dbReference type="Pfam" id="PF00078"/>
    </source>
</evidence>
<dbReference type="Gene3D" id="3.30.70.270">
    <property type="match status" value="2"/>
</dbReference>
<dbReference type="Pfam" id="PF00078">
    <property type="entry name" value="RVT_1"/>
    <property type="match status" value="1"/>
</dbReference>
<protein>
    <recommendedName>
        <fullName evidence="1">Reverse transcriptase domain-containing protein</fullName>
    </recommendedName>
</protein>
<dbReference type="OrthoDB" id="1421797at2759"/>
<dbReference type="AlphaFoldDB" id="A0A371GDF5"/>
<organism evidence="2 3">
    <name type="scientific">Mucuna pruriens</name>
    <name type="common">Velvet bean</name>
    <name type="synonym">Dolichos pruriens</name>
    <dbReference type="NCBI Taxonomy" id="157652"/>
    <lineage>
        <taxon>Eukaryota</taxon>
        <taxon>Viridiplantae</taxon>
        <taxon>Streptophyta</taxon>
        <taxon>Embryophyta</taxon>
        <taxon>Tracheophyta</taxon>
        <taxon>Spermatophyta</taxon>
        <taxon>Magnoliopsida</taxon>
        <taxon>eudicotyledons</taxon>
        <taxon>Gunneridae</taxon>
        <taxon>Pentapetalae</taxon>
        <taxon>rosids</taxon>
        <taxon>fabids</taxon>
        <taxon>Fabales</taxon>
        <taxon>Fabaceae</taxon>
        <taxon>Papilionoideae</taxon>
        <taxon>50 kb inversion clade</taxon>
        <taxon>NPAAA clade</taxon>
        <taxon>indigoferoid/millettioid clade</taxon>
        <taxon>Phaseoleae</taxon>
        <taxon>Mucuna</taxon>
    </lineage>
</organism>
<dbReference type="InterPro" id="IPR036397">
    <property type="entry name" value="RNaseH_sf"/>
</dbReference>
<dbReference type="Gene3D" id="3.30.420.10">
    <property type="entry name" value="Ribonuclease H-like superfamily/Ribonuclease H"/>
    <property type="match status" value="1"/>
</dbReference>
<evidence type="ECO:0000313" key="3">
    <source>
        <dbReference type="Proteomes" id="UP000257109"/>
    </source>
</evidence>
<dbReference type="EMBL" id="QJKJ01005901">
    <property type="protein sequence ID" value="RDX88584.1"/>
    <property type="molecule type" value="Genomic_DNA"/>
</dbReference>
<dbReference type="InterPro" id="IPR000477">
    <property type="entry name" value="RT_dom"/>
</dbReference>
<dbReference type="Gene3D" id="3.10.10.10">
    <property type="entry name" value="HIV Type 1 Reverse Transcriptase, subunit A, domain 1"/>
    <property type="match status" value="1"/>
</dbReference>
<feature type="non-terminal residue" evidence="2">
    <location>
        <position position="1"/>
    </location>
</feature>
<name>A0A371GDF5_MUCPR</name>
<dbReference type="CDD" id="cd01647">
    <property type="entry name" value="RT_LTR"/>
    <property type="match status" value="1"/>
</dbReference>
<gene>
    <name evidence="2" type="ORF">CR513_29799</name>
</gene>
<sequence length="522" mass="58472">MDALASYNIIIGRPALNRSGAVISTRHLCMKFPVGRKVGSIWADSHVAQRCYEDSLKVGAHPPIAIVNALELDLDPRCRYEHEGPYPAEELKEIQLGPLPDQGVRPVAEKKRKLGEEKCRAAKEETRKLVSARFVREVQYPTWLANVVMVTKPSGKWIMCTDYTDLNKACPKDSYPIPSIDRLVDGVAGFALLSFMDAYSGYNQIRMHPQDEEKTTFITDDGAFCYKVMPFDLKNAGATYQCLMDKIFKGIIGVDVEVYVDDMVVKSQGVTEHCQALGRVFHILRKHRLRLNPNKCSFGVRAGKFLGFMLTKRGIEANPEKCQVVVNMRSPQSVKEVQQFMGRITALSRFISRAAETTMPIFRTLKKGGNSPSTDSSMPRYAFALVSDAAVNSALIQEKEGEQRSVPRRGTRRLRKLDLARRMVAWSVQLSEFDISFKRRGHVKAQALADFIMELTLDGPPTVDKGDWYLFVDGSSNQTGSGASIILEESDGVLIEQSLHFDFRASNNQTEYEVLLAGMRLA</sequence>
<proteinExistence type="predicted"/>
<dbReference type="GO" id="GO:0003676">
    <property type="term" value="F:nucleic acid binding"/>
    <property type="evidence" value="ECO:0007669"/>
    <property type="project" value="InterPro"/>
</dbReference>
<dbReference type="InterPro" id="IPR043128">
    <property type="entry name" value="Rev_trsase/Diguanyl_cyclase"/>
</dbReference>
<dbReference type="PANTHER" id="PTHR24559:SF430">
    <property type="entry name" value="RNA-DIRECTED DNA POLYMERASE"/>
    <property type="match status" value="1"/>
</dbReference>
<dbReference type="PANTHER" id="PTHR24559">
    <property type="entry name" value="TRANSPOSON TY3-I GAG-POL POLYPROTEIN"/>
    <property type="match status" value="1"/>
</dbReference>
<evidence type="ECO:0000313" key="2">
    <source>
        <dbReference type="EMBL" id="RDX88584.1"/>
    </source>
</evidence>
<keyword evidence="3" id="KW-1185">Reference proteome</keyword>
<feature type="domain" description="Reverse transcriptase" evidence="1">
    <location>
        <begin position="151"/>
        <end position="309"/>
    </location>
</feature>
<dbReference type="InterPro" id="IPR053134">
    <property type="entry name" value="RNA-dir_DNA_polymerase"/>
</dbReference>